<feature type="compositionally biased region" description="Acidic residues" evidence="1">
    <location>
        <begin position="10"/>
        <end position="27"/>
    </location>
</feature>
<evidence type="ECO:0000259" key="2">
    <source>
        <dbReference type="PROSITE" id="PS51898"/>
    </source>
</evidence>
<feature type="domain" description="Tyr recombinase" evidence="2">
    <location>
        <begin position="444"/>
        <end position="678"/>
    </location>
</feature>
<sequence>MFSMLLSSTAEEEEWDWEGLESVDPELTEASKEEEITEEDFEIKSMLDFVGFGHLLTLPSADHPMMKQLENVEQSHQPTPLSLVQPQLQAQATVDTLVMPPPTTALDNHGYNCDYNGIHQGFPSSLIRVPSNAIGTTFTSLVSNEPQLLTSHAYPGFSQQPQQHLANLSGGPLQHPIQSNRTLSMLHPYSTLNGVIQPLVQPYTGSMFAQGNTYSMSDQERKHQLLSLIDQATYALQDLSSLDVSDVRDPLLLRLKKLVELGQHYISHLETTSQIDIHAITKNWKLRKPTGDPSKGSRRQEFDVMMEHHKKNLEGLEGQEKAKAESKVFREAADKIGLSEATKLTHKSAIRNYLGFCIEKGYSPFVTTACGSQINLETYDSWVLWLVEPKENGKTFKYNTVKRYVSACRAWCCRHFIKYAREKKSYEAIQQMKTASKLVDVEEVQAAILPPIDIFRMLHGCDWSSEKGLRLASRMLVSFVSGARPLSLAKIQLKHLQLQPKFMNGKLQSMDVRVKIVHDKVESATNRHQTWFSGNRVGLCNIILLMQYLSKRQVFTHGTFENALNHEFIQFKKECLDEYLFSDIGKGLEPQPLENFRYELKCIAKNVGIQEEKVCPYSFRRSGATWSVGNSIIEKGSITQNDLEVIIRYYGWKFAASNEIARKYMDKRLLEFFDGAIQFMGLQSNRKWTEEDLERKFRKTPSDEPGYNYHSIRLAMPDYFKEEIAKFHQIQYNELIGENIAKAIDRWTFAKLQQLQVATSIDVKVNLVTLYRLFLHFNRIKILDQLKSLTCFHGDVSHAEMAMEVIGDDSNKVKPPQLTSEVVKGTPQLTSEVAVVTPPQLTSEVTKDTAPPSACEENRTPKDMTSLLELLQSIAQESSSNTTRVSDSPKESNINTPSGLSFNLLNHKKEERLLNSELPLPKNKHGQHVSAQLFWTSLKPGPKMKKPVRKENKRRMNEKNWEKIIPRIAMDAATLLDKYPQLVDQIKATKEYGLALDWLSEFESYGMCQRLESRLSTFPNCGYIEQFIVSVIELTNASFKIITEIWIREEIISPSTDNPRMYEINSGQLLEAQNVYSLRDVQGDEIDESFIQTTSRTVVHLDASQVTLENYEHASKDILRQFMRKKLGSISNKVINHLKLCNLIQASKTILECERDKLEIDGDALKKELAEIALKNKEASSLSDIVNKITIELTLADYKQATSNGLRSFIRSQIGSTSNDILNHLLKKEMQQIVEQLLKEKSTHEEIKSQMIDWSNANKERKKKQSSSKRKQKDDNNSSEDEEDKKPKRKQKEDPNTKQTKKSKK</sequence>
<organism evidence="3 4">
    <name type="scientific">Naegleria lovaniensis</name>
    <name type="common">Amoeba</name>
    <dbReference type="NCBI Taxonomy" id="51637"/>
    <lineage>
        <taxon>Eukaryota</taxon>
        <taxon>Discoba</taxon>
        <taxon>Heterolobosea</taxon>
        <taxon>Tetramitia</taxon>
        <taxon>Eutetramitia</taxon>
        <taxon>Vahlkampfiidae</taxon>
        <taxon>Naegleria</taxon>
    </lineage>
</organism>
<feature type="region of interest" description="Disordered" evidence="1">
    <location>
        <begin position="1"/>
        <end position="36"/>
    </location>
</feature>
<dbReference type="Proteomes" id="UP000816034">
    <property type="component" value="Unassembled WGS sequence"/>
</dbReference>
<proteinExistence type="predicted"/>
<dbReference type="PROSITE" id="PS51898">
    <property type="entry name" value="TYR_RECOMBINASE"/>
    <property type="match status" value="1"/>
</dbReference>
<reference evidence="3 4" key="1">
    <citation type="journal article" date="2018" name="BMC Genomics">
        <title>The genome of Naegleria lovaniensis, the basis for a comparative approach to unravel pathogenicity factors of the human pathogenic amoeba N. fowleri.</title>
        <authorList>
            <person name="Liechti N."/>
            <person name="Schurch N."/>
            <person name="Bruggmann R."/>
            <person name="Wittwer M."/>
        </authorList>
    </citation>
    <scope>NUCLEOTIDE SEQUENCE [LARGE SCALE GENOMIC DNA]</scope>
    <source>
        <strain evidence="3 4">ATCC 30569</strain>
    </source>
</reference>
<feature type="region of interest" description="Disordered" evidence="1">
    <location>
        <begin position="877"/>
        <end position="900"/>
    </location>
</feature>
<comment type="caution">
    <text evidence="3">The sequence shown here is derived from an EMBL/GenBank/DDBJ whole genome shotgun (WGS) entry which is preliminary data.</text>
</comment>
<evidence type="ECO:0000313" key="3">
    <source>
        <dbReference type="EMBL" id="KAG2392232.1"/>
    </source>
</evidence>
<accession>A0AA88H2V8</accession>
<dbReference type="Gene3D" id="1.10.443.10">
    <property type="entry name" value="Intergrase catalytic core"/>
    <property type="match status" value="1"/>
</dbReference>
<name>A0AA88H2V8_NAELO</name>
<feature type="region of interest" description="Disordered" evidence="1">
    <location>
        <begin position="1249"/>
        <end position="1305"/>
    </location>
</feature>
<feature type="compositionally biased region" description="Basic residues" evidence="1">
    <location>
        <begin position="1260"/>
        <end position="1271"/>
    </location>
</feature>
<dbReference type="GO" id="GO:0006310">
    <property type="term" value="P:DNA recombination"/>
    <property type="evidence" value="ECO:0007669"/>
    <property type="project" value="InterPro"/>
</dbReference>
<dbReference type="EMBL" id="PYSW02000005">
    <property type="protein sequence ID" value="KAG2392232.1"/>
    <property type="molecule type" value="Genomic_DNA"/>
</dbReference>
<dbReference type="GO" id="GO:0015074">
    <property type="term" value="P:DNA integration"/>
    <property type="evidence" value="ECO:0007669"/>
    <property type="project" value="InterPro"/>
</dbReference>
<dbReference type="RefSeq" id="XP_044554126.1">
    <property type="nucleotide sequence ID" value="XM_044688255.1"/>
</dbReference>
<keyword evidence="4" id="KW-1185">Reference proteome</keyword>
<dbReference type="GeneID" id="68104938"/>
<dbReference type="InterPro" id="IPR002104">
    <property type="entry name" value="Integrase_catalytic"/>
</dbReference>
<evidence type="ECO:0000256" key="1">
    <source>
        <dbReference type="SAM" id="MobiDB-lite"/>
    </source>
</evidence>
<protein>
    <recommendedName>
        <fullName evidence="2">Tyr recombinase domain-containing protein</fullName>
    </recommendedName>
</protein>
<dbReference type="GO" id="GO:0003677">
    <property type="term" value="F:DNA binding"/>
    <property type="evidence" value="ECO:0007669"/>
    <property type="project" value="InterPro"/>
</dbReference>
<evidence type="ECO:0000313" key="4">
    <source>
        <dbReference type="Proteomes" id="UP000816034"/>
    </source>
</evidence>
<gene>
    <name evidence="3" type="ORF">C9374_012484</name>
</gene>
<dbReference type="InterPro" id="IPR013762">
    <property type="entry name" value="Integrase-like_cat_sf"/>
</dbReference>